<dbReference type="EMBL" id="WIGN01000106">
    <property type="protein sequence ID" value="KAF6809127.1"/>
    <property type="molecule type" value="Genomic_DNA"/>
</dbReference>
<accession>A0A8H6J9T5</accession>
<evidence type="ECO:0000313" key="3">
    <source>
        <dbReference type="Proteomes" id="UP000652219"/>
    </source>
</evidence>
<organism evidence="2 3">
    <name type="scientific">Colletotrichum sojae</name>
    <dbReference type="NCBI Taxonomy" id="2175907"/>
    <lineage>
        <taxon>Eukaryota</taxon>
        <taxon>Fungi</taxon>
        <taxon>Dikarya</taxon>
        <taxon>Ascomycota</taxon>
        <taxon>Pezizomycotina</taxon>
        <taxon>Sordariomycetes</taxon>
        <taxon>Hypocreomycetidae</taxon>
        <taxon>Glomerellales</taxon>
        <taxon>Glomerellaceae</taxon>
        <taxon>Colletotrichum</taxon>
        <taxon>Colletotrichum orchidearum species complex</taxon>
    </lineage>
</organism>
<dbReference type="Proteomes" id="UP000652219">
    <property type="component" value="Unassembled WGS sequence"/>
</dbReference>
<comment type="caution">
    <text evidence="2">The sequence shown here is derived from an EMBL/GenBank/DDBJ whole genome shotgun (WGS) entry which is preliminary data.</text>
</comment>
<evidence type="ECO:0000313" key="2">
    <source>
        <dbReference type="EMBL" id="KAF6809127.1"/>
    </source>
</evidence>
<feature type="compositionally biased region" description="Basic and acidic residues" evidence="1">
    <location>
        <begin position="75"/>
        <end position="85"/>
    </location>
</feature>
<evidence type="ECO:0000256" key="1">
    <source>
        <dbReference type="SAM" id="MobiDB-lite"/>
    </source>
</evidence>
<name>A0A8H6J9T5_9PEZI</name>
<gene>
    <name evidence="2" type="ORF">CSOJ01_07099</name>
</gene>
<feature type="region of interest" description="Disordered" evidence="1">
    <location>
        <begin position="75"/>
        <end position="111"/>
    </location>
</feature>
<dbReference type="AlphaFoldDB" id="A0A8H6J9T5"/>
<reference evidence="2 3" key="1">
    <citation type="journal article" date="2020" name="Phytopathology">
        <title>Genome Sequence Resources of Colletotrichum truncatum, C. plurivorum, C. musicola, and C. sojae: Four Species Pathogenic to Soybean (Glycine max).</title>
        <authorList>
            <person name="Rogerio F."/>
            <person name="Boufleur T.R."/>
            <person name="Ciampi-Guillardi M."/>
            <person name="Sukno S.A."/>
            <person name="Thon M.R."/>
            <person name="Massola Junior N.S."/>
            <person name="Baroncelli R."/>
        </authorList>
    </citation>
    <scope>NUCLEOTIDE SEQUENCE [LARGE SCALE GENOMIC DNA]</scope>
    <source>
        <strain evidence="2 3">LFN0009</strain>
    </source>
</reference>
<proteinExistence type="predicted"/>
<protein>
    <submittedName>
        <fullName evidence="2">Uncharacterized protein</fullName>
    </submittedName>
</protein>
<sequence length="111" mass="12572">MEDRTMGRRGAKIILARPRRRRVHLDYRRGSIINMERAKILSSVQDSPSRPRRTWFSVGSPRCRFDLTDKTAGRVVEMQDGKKQDAAANGRPPTKPENGGDLVGTGGQRRR</sequence>
<feature type="compositionally biased region" description="Gly residues" evidence="1">
    <location>
        <begin position="101"/>
        <end position="111"/>
    </location>
</feature>
<keyword evidence="3" id="KW-1185">Reference proteome</keyword>